<gene>
    <name evidence="2" type="ORF">OBE_04134</name>
</gene>
<evidence type="ECO:0000259" key="1">
    <source>
        <dbReference type="Pfam" id="PF14129"/>
    </source>
</evidence>
<accession>K1T9T3</accession>
<organism evidence="2">
    <name type="scientific">human gut metagenome</name>
    <dbReference type="NCBI Taxonomy" id="408170"/>
    <lineage>
        <taxon>unclassified sequences</taxon>
        <taxon>metagenomes</taxon>
        <taxon>organismal metagenomes</taxon>
    </lineage>
</organism>
<evidence type="ECO:0000313" key="2">
    <source>
        <dbReference type="EMBL" id="EKC69952.1"/>
    </source>
</evidence>
<dbReference type="PROSITE" id="PS51257">
    <property type="entry name" value="PROKAR_LIPOPROTEIN"/>
    <property type="match status" value="1"/>
</dbReference>
<protein>
    <submittedName>
        <fullName evidence="2">Lipoprotein</fullName>
    </submittedName>
</protein>
<sequence>MMRRRNITWVWLLGAAFMVGCGKQVPEDIIQPDRMENILYDYHLSISMGNNLSYSDNYQKEAYKNYVFEKYHITEADFDSSMVWYTRHTEELAGLYKRWGTLPQ</sequence>
<dbReference type="AlphaFoldDB" id="K1T9T3"/>
<dbReference type="Pfam" id="PF14129">
    <property type="entry name" value="DUF4296"/>
    <property type="match status" value="1"/>
</dbReference>
<reference evidence="2" key="1">
    <citation type="journal article" date="2013" name="Environ. Microbiol.">
        <title>Microbiota from the distal guts of lean and obese adolescents exhibit partial functional redundancy besides clear differences in community structure.</title>
        <authorList>
            <person name="Ferrer M."/>
            <person name="Ruiz A."/>
            <person name="Lanza F."/>
            <person name="Haange S.B."/>
            <person name="Oberbach A."/>
            <person name="Till H."/>
            <person name="Bargiela R."/>
            <person name="Campoy C."/>
            <person name="Segura M.T."/>
            <person name="Richter M."/>
            <person name="von Bergen M."/>
            <person name="Seifert J."/>
            <person name="Suarez A."/>
        </authorList>
    </citation>
    <scope>NUCLEOTIDE SEQUENCE</scope>
</reference>
<feature type="domain" description="DUF4296" evidence="1">
    <location>
        <begin position="26"/>
        <end position="98"/>
    </location>
</feature>
<comment type="caution">
    <text evidence="2">The sequence shown here is derived from an EMBL/GenBank/DDBJ whole genome shotgun (WGS) entry which is preliminary data.</text>
</comment>
<dbReference type="InterPro" id="IPR025381">
    <property type="entry name" value="DUF4296"/>
</dbReference>
<dbReference type="EMBL" id="AJWZ01002808">
    <property type="protein sequence ID" value="EKC69952.1"/>
    <property type="molecule type" value="Genomic_DNA"/>
</dbReference>
<name>K1T9T3_9ZZZZ</name>
<keyword evidence="2" id="KW-0449">Lipoprotein</keyword>
<proteinExistence type="predicted"/>